<dbReference type="EMBL" id="CAJVPU010004451">
    <property type="protein sequence ID" value="CAG8533242.1"/>
    <property type="molecule type" value="Genomic_DNA"/>
</dbReference>
<comment type="caution">
    <text evidence="1">The sequence shown here is derived from an EMBL/GenBank/DDBJ whole genome shotgun (WGS) entry which is preliminary data.</text>
</comment>
<name>A0ACA9LJI2_9GLOM</name>
<sequence length="156" mass="18310">MKWIKIAWSEVLAETIKRCCIDDIEENLPLDLNDQQAAKELQQQIDILNLRNPMPVEDLLNLDEEQEVHHQYTDEDLIQTAMKMEQVENEFVALPLTGEEQLNIIRGALKIVNERIDDCGVTMKTLRKLQTCIHEEVRKEKAEKQVQHKLEQYFQA</sequence>
<evidence type="ECO:0000313" key="1">
    <source>
        <dbReference type="EMBL" id="CAG8533242.1"/>
    </source>
</evidence>
<protein>
    <submittedName>
        <fullName evidence="1">4993_t:CDS:1</fullName>
    </submittedName>
</protein>
<evidence type="ECO:0000313" key="2">
    <source>
        <dbReference type="Proteomes" id="UP000789702"/>
    </source>
</evidence>
<gene>
    <name evidence="1" type="ORF">DHETER_LOCUS4462</name>
</gene>
<reference evidence="1" key="1">
    <citation type="submission" date="2021-06" db="EMBL/GenBank/DDBJ databases">
        <authorList>
            <person name="Kallberg Y."/>
            <person name="Tangrot J."/>
            <person name="Rosling A."/>
        </authorList>
    </citation>
    <scope>NUCLEOTIDE SEQUENCE</scope>
    <source>
        <strain evidence="1">IL203A</strain>
    </source>
</reference>
<accession>A0ACA9LJI2</accession>
<dbReference type="Proteomes" id="UP000789702">
    <property type="component" value="Unassembled WGS sequence"/>
</dbReference>
<proteinExistence type="predicted"/>
<keyword evidence="2" id="KW-1185">Reference proteome</keyword>
<organism evidence="1 2">
    <name type="scientific">Dentiscutata heterogama</name>
    <dbReference type="NCBI Taxonomy" id="1316150"/>
    <lineage>
        <taxon>Eukaryota</taxon>
        <taxon>Fungi</taxon>
        <taxon>Fungi incertae sedis</taxon>
        <taxon>Mucoromycota</taxon>
        <taxon>Glomeromycotina</taxon>
        <taxon>Glomeromycetes</taxon>
        <taxon>Diversisporales</taxon>
        <taxon>Gigasporaceae</taxon>
        <taxon>Dentiscutata</taxon>
    </lineage>
</organism>